<dbReference type="EMBL" id="JAPNTZ010000008">
    <property type="protein sequence ID" value="MCY1140975.1"/>
    <property type="molecule type" value="Genomic_DNA"/>
</dbReference>
<comment type="caution">
    <text evidence="6">The sequence shown here is derived from an EMBL/GenBank/DDBJ whole genome shotgun (WGS) entry which is preliminary data.</text>
</comment>
<name>A0ABT4B3C0_9ACTN</name>
<dbReference type="InterPro" id="IPR017853">
    <property type="entry name" value="GH"/>
</dbReference>
<organism evidence="6 7">
    <name type="scientific">Paractinoplanes pyxinae</name>
    <dbReference type="NCBI Taxonomy" id="2997416"/>
    <lineage>
        <taxon>Bacteria</taxon>
        <taxon>Bacillati</taxon>
        <taxon>Actinomycetota</taxon>
        <taxon>Actinomycetes</taxon>
        <taxon>Micromonosporales</taxon>
        <taxon>Micromonosporaceae</taxon>
        <taxon>Paractinoplanes</taxon>
    </lineage>
</organism>
<dbReference type="Pfam" id="PF02156">
    <property type="entry name" value="Glyco_hydro_26"/>
    <property type="match status" value="1"/>
</dbReference>
<dbReference type="PROSITE" id="PS51764">
    <property type="entry name" value="GH26"/>
    <property type="match status" value="1"/>
</dbReference>
<keyword evidence="1 3" id="KW-0378">Hydrolase</keyword>
<evidence type="ECO:0000313" key="6">
    <source>
        <dbReference type="EMBL" id="MCY1140975.1"/>
    </source>
</evidence>
<evidence type="ECO:0000256" key="1">
    <source>
        <dbReference type="ARBA" id="ARBA00022801"/>
    </source>
</evidence>
<proteinExistence type="inferred from homology"/>
<evidence type="ECO:0000256" key="2">
    <source>
        <dbReference type="ARBA" id="ARBA00023295"/>
    </source>
</evidence>
<accession>A0ABT4B3C0</accession>
<sequence>MLRKTVYSLAALVAGVGAAFATGPATAQAATTPAAAPAAQKCVTDAKLVPSCGVLWGAAAGGFTNLPRDTEHKNWEKLSGRTATIFHTYHKGDEKFPTAAEIAMVRDPAKPRVLLLNWRVEYGSTWGNVAAGKLDARIDAFAARVKATMPEKFFLVLNHEPEDDVKPAAGSGMTAKDFAASYRHVIKRLKSKGLNNMINVVAYMGNEKWMAQSWWKDLYPGDDVVDWIGLDSYVSAEQNYYHAGVFADLLDRKAKGGEGFYSWATTKHASKPLMVAEWGAYHRIGQVVDKAKQFNSVLPELAKRPKVKAIVYFDTKKDLFGDRDISIDSAPSSLAAFRKLAASPKFNVQIKLK</sequence>
<feature type="active site" description="Nucleophile" evidence="3">
    <location>
        <position position="277"/>
    </location>
</feature>
<keyword evidence="4" id="KW-0732">Signal</keyword>
<keyword evidence="2 3" id="KW-0326">Glycosidase</keyword>
<dbReference type="SUPFAM" id="SSF51445">
    <property type="entry name" value="(Trans)glycosidases"/>
    <property type="match status" value="1"/>
</dbReference>
<evidence type="ECO:0000313" key="7">
    <source>
        <dbReference type="Proteomes" id="UP001151002"/>
    </source>
</evidence>
<keyword evidence="7" id="KW-1185">Reference proteome</keyword>
<feature type="active site" description="Proton donor" evidence="3">
    <location>
        <position position="160"/>
    </location>
</feature>
<dbReference type="InterPro" id="IPR022790">
    <property type="entry name" value="GH26_dom"/>
</dbReference>
<feature type="domain" description="GH26" evidence="5">
    <location>
        <begin position="34"/>
        <end position="350"/>
    </location>
</feature>
<reference evidence="6" key="1">
    <citation type="submission" date="2022-11" db="EMBL/GenBank/DDBJ databases">
        <authorList>
            <person name="Somphong A."/>
            <person name="Phongsopitanun W."/>
        </authorList>
    </citation>
    <scope>NUCLEOTIDE SEQUENCE</scope>
    <source>
        <strain evidence="6">Pm04-4</strain>
    </source>
</reference>
<feature type="signal peptide" evidence="4">
    <location>
        <begin position="1"/>
        <end position="29"/>
    </location>
</feature>
<evidence type="ECO:0000256" key="3">
    <source>
        <dbReference type="PROSITE-ProRule" id="PRU01100"/>
    </source>
</evidence>
<evidence type="ECO:0000256" key="4">
    <source>
        <dbReference type="SAM" id="SignalP"/>
    </source>
</evidence>
<dbReference type="RefSeq" id="WP_267565344.1">
    <property type="nucleotide sequence ID" value="NZ_JAPNTZ010000008.1"/>
</dbReference>
<dbReference type="Proteomes" id="UP001151002">
    <property type="component" value="Unassembled WGS sequence"/>
</dbReference>
<feature type="chain" id="PRO_5045603616" evidence="4">
    <location>
        <begin position="30"/>
        <end position="353"/>
    </location>
</feature>
<evidence type="ECO:0000259" key="5">
    <source>
        <dbReference type="PROSITE" id="PS51764"/>
    </source>
</evidence>
<protein>
    <submittedName>
        <fullName evidence="6">Glycosyl hydrolase</fullName>
    </submittedName>
</protein>
<gene>
    <name evidence="6" type="ORF">OWR29_23510</name>
</gene>
<dbReference type="GO" id="GO:0016787">
    <property type="term" value="F:hydrolase activity"/>
    <property type="evidence" value="ECO:0007669"/>
    <property type="project" value="UniProtKB-KW"/>
</dbReference>
<dbReference type="Gene3D" id="3.20.20.80">
    <property type="entry name" value="Glycosidases"/>
    <property type="match status" value="1"/>
</dbReference>
<comment type="similarity">
    <text evidence="3">Belongs to the glycosyl hydrolase 26 family.</text>
</comment>